<dbReference type="Proteomes" id="UP000005206">
    <property type="component" value="Chromosome 1"/>
</dbReference>
<dbReference type="AlphaFoldDB" id="C7YIB6"/>
<reference evidence="2 3" key="1">
    <citation type="journal article" date="2009" name="PLoS Genet.">
        <title>The genome of Nectria haematococca: contribution of supernumerary chromosomes to gene expansion.</title>
        <authorList>
            <person name="Coleman J.J."/>
            <person name="Rounsley S.D."/>
            <person name="Rodriguez-Carres M."/>
            <person name="Kuo A."/>
            <person name="Wasmann C.C."/>
            <person name="Grimwood J."/>
            <person name="Schmutz J."/>
            <person name="Taga M."/>
            <person name="White G.J."/>
            <person name="Zhou S."/>
            <person name="Schwartz D.C."/>
            <person name="Freitag M."/>
            <person name="Ma L.J."/>
            <person name="Danchin E.G."/>
            <person name="Henrissat B."/>
            <person name="Coutinho P.M."/>
            <person name="Nelson D.R."/>
            <person name="Straney D."/>
            <person name="Napoli C.A."/>
            <person name="Barker B.M."/>
            <person name="Gribskov M."/>
            <person name="Rep M."/>
            <person name="Kroken S."/>
            <person name="Molnar I."/>
            <person name="Rensing C."/>
            <person name="Kennell J.C."/>
            <person name="Zamora J."/>
            <person name="Farman M.L."/>
            <person name="Selker E.U."/>
            <person name="Salamov A."/>
            <person name="Shapiro H."/>
            <person name="Pangilinan J."/>
            <person name="Lindquist E."/>
            <person name="Lamers C."/>
            <person name="Grigoriev I.V."/>
            <person name="Geiser D.M."/>
            <person name="Covert S.F."/>
            <person name="Temporini E."/>
            <person name="Vanetten H.D."/>
        </authorList>
    </citation>
    <scope>NUCLEOTIDE SEQUENCE [LARGE SCALE GENOMIC DNA]</scope>
    <source>
        <strain evidence="3">ATCC MYA-4622 / CBS 123669 / FGSC 9596 / NRRL 45880 / 77-13-4</strain>
    </source>
</reference>
<feature type="compositionally biased region" description="Basic and acidic residues" evidence="1">
    <location>
        <begin position="159"/>
        <end position="173"/>
    </location>
</feature>
<dbReference type="RefSeq" id="XP_003053782.1">
    <property type="nucleotide sequence ID" value="XM_003053736.1"/>
</dbReference>
<dbReference type="OrthoDB" id="5138733at2759"/>
<feature type="compositionally biased region" description="Acidic residues" evidence="1">
    <location>
        <begin position="329"/>
        <end position="348"/>
    </location>
</feature>
<evidence type="ECO:0000256" key="1">
    <source>
        <dbReference type="SAM" id="MobiDB-lite"/>
    </source>
</evidence>
<feature type="compositionally biased region" description="Low complexity" evidence="1">
    <location>
        <begin position="256"/>
        <end position="274"/>
    </location>
</feature>
<proteinExistence type="predicted"/>
<name>C7YIB6_FUSV7</name>
<dbReference type="OMA" id="MAPFYDE"/>
<sequence length="509" mass="57780">METDDNSNNLPNGPGLESIKTKNIRTVTDLREILGFGRGEFDQSRAFKKAVKHFASEFIAEDGHPGPTFTRWSDSLHKKVFSDMARRFLEKHGREFWPDSPITQRLQYEKDHAQLLILLAQLFFRQNELCQRKTPEKTSKERSRKTPNKLASVDTPESMPRRSYPEGSTRETPIDLEDYDALRGNGPGTSAHDHHVVLSQDESTEPYSAPKSVSQALNHPPERSTSDGPILQPSPPPHTQTEDVPPMEDMHEESNAPEVSASSPSASAPVAVMALESVENHHDTDSSRRNASDDPFDGSPEDPNRIFDCDAEHAIRQRLRSITMRVMPDLEDGSLPEPDFQPEDEPDFELQTSPGREQEPRQGREQLNVEMERRESHQSDLNSSVNECLANTTSTETDNITASTNDFNIDYTVYNDEEEPVSSWSPPRHFFTMSFDELVEALPLKRPRGLRLCLEGAVKRKGFSRTACDQERFKLHQWRFGEMMRSWEDEIASKGGPKPSFEIIIEPLK</sequence>
<dbReference type="KEGG" id="nhe:NECHADRAFT_75262"/>
<protein>
    <submittedName>
        <fullName evidence="2">Uncharacterized protein</fullName>
    </submittedName>
</protein>
<dbReference type="VEuPathDB" id="FungiDB:NECHADRAFT_75262"/>
<dbReference type="EMBL" id="GG698896">
    <property type="protein sequence ID" value="EEU48069.1"/>
    <property type="molecule type" value="Genomic_DNA"/>
</dbReference>
<organism evidence="2 3">
    <name type="scientific">Fusarium vanettenii (strain ATCC MYA-4622 / CBS 123669 / FGSC 9596 / NRRL 45880 / 77-13-4)</name>
    <name type="common">Fusarium solani subsp. pisi</name>
    <dbReference type="NCBI Taxonomy" id="660122"/>
    <lineage>
        <taxon>Eukaryota</taxon>
        <taxon>Fungi</taxon>
        <taxon>Dikarya</taxon>
        <taxon>Ascomycota</taxon>
        <taxon>Pezizomycotina</taxon>
        <taxon>Sordariomycetes</taxon>
        <taxon>Hypocreomycetidae</taxon>
        <taxon>Hypocreales</taxon>
        <taxon>Nectriaceae</taxon>
        <taxon>Fusarium</taxon>
        <taxon>Fusarium solani species complex</taxon>
        <taxon>Fusarium vanettenii</taxon>
    </lineage>
</organism>
<dbReference type="InParanoid" id="C7YIB6"/>
<evidence type="ECO:0000313" key="2">
    <source>
        <dbReference type="EMBL" id="EEU48069.1"/>
    </source>
</evidence>
<feature type="region of interest" description="Disordered" evidence="1">
    <location>
        <begin position="133"/>
        <end position="308"/>
    </location>
</feature>
<dbReference type="HOGENOM" id="CLU_535374_0_0_1"/>
<evidence type="ECO:0000313" key="3">
    <source>
        <dbReference type="Proteomes" id="UP000005206"/>
    </source>
</evidence>
<accession>C7YIB6</accession>
<keyword evidence="3" id="KW-1185">Reference proteome</keyword>
<dbReference type="eggNOG" id="ENOG502T3JI">
    <property type="taxonomic scope" value="Eukaryota"/>
</dbReference>
<feature type="compositionally biased region" description="Basic and acidic residues" evidence="1">
    <location>
        <begin position="278"/>
        <end position="292"/>
    </location>
</feature>
<gene>
    <name evidence="2" type="ORF">NECHADRAFT_75262</name>
</gene>
<dbReference type="GeneID" id="9664539"/>
<feature type="region of interest" description="Disordered" evidence="1">
    <location>
        <begin position="329"/>
        <end position="365"/>
    </location>
</feature>